<dbReference type="PANTHER" id="PTHR44090:SF1">
    <property type="entry name" value="SUPERKILLER COMPLEX PROTEIN 8"/>
    <property type="match status" value="1"/>
</dbReference>
<dbReference type="Proteomes" id="UP001211907">
    <property type="component" value="Unassembled WGS sequence"/>
</dbReference>
<feature type="compositionally biased region" description="Low complexity" evidence="4">
    <location>
        <begin position="331"/>
        <end position="346"/>
    </location>
</feature>
<keyword evidence="6" id="KW-1185">Reference proteome</keyword>
<comment type="caution">
    <text evidence="5">The sequence shown here is derived from an EMBL/GenBank/DDBJ whole genome shotgun (WGS) entry which is preliminary data.</text>
</comment>
<dbReference type="SUPFAM" id="SSF50978">
    <property type="entry name" value="WD40 repeat-like"/>
    <property type="match status" value="1"/>
</dbReference>
<feature type="repeat" description="WD" evidence="3">
    <location>
        <begin position="58"/>
        <end position="79"/>
    </location>
</feature>
<feature type="repeat" description="WD" evidence="3">
    <location>
        <begin position="164"/>
        <end position="205"/>
    </location>
</feature>
<dbReference type="InterPro" id="IPR001680">
    <property type="entry name" value="WD40_rpt"/>
</dbReference>
<dbReference type="PROSITE" id="PS50294">
    <property type="entry name" value="WD_REPEATS_REGION"/>
    <property type="match status" value="2"/>
</dbReference>
<dbReference type="Pfam" id="PF00400">
    <property type="entry name" value="WD40"/>
    <property type="match status" value="5"/>
</dbReference>
<dbReference type="PROSITE" id="PS50082">
    <property type="entry name" value="WD_REPEATS_2"/>
    <property type="match status" value="4"/>
</dbReference>
<feature type="repeat" description="WD" evidence="3">
    <location>
        <begin position="206"/>
        <end position="247"/>
    </location>
</feature>
<proteinExistence type="predicted"/>
<dbReference type="CDD" id="cd00200">
    <property type="entry name" value="WD40"/>
    <property type="match status" value="1"/>
</dbReference>
<evidence type="ECO:0000256" key="3">
    <source>
        <dbReference type="PROSITE-ProRule" id="PRU00221"/>
    </source>
</evidence>
<dbReference type="PANTHER" id="PTHR44090">
    <property type="entry name" value="WD REPEAT-CONTAINING PROTEIN 61"/>
    <property type="match status" value="1"/>
</dbReference>
<dbReference type="InterPro" id="IPR036322">
    <property type="entry name" value="WD40_repeat_dom_sf"/>
</dbReference>
<evidence type="ECO:0000313" key="5">
    <source>
        <dbReference type="EMBL" id="KAJ3090422.1"/>
    </source>
</evidence>
<keyword evidence="2" id="KW-0677">Repeat</keyword>
<evidence type="ECO:0000256" key="1">
    <source>
        <dbReference type="ARBA" id="ARBA00022574"/>
    </source>
</evidence>
<accession>A0AAD5XB56</accession>
<evidence type="ECO:0000256" key="2">
    <source>
        <dbReference type="ARBA" id="ARBA00022737"/>
    </source>
</evidence>
<dbReference type="Gene3D" id="2.130.10.10">
    <property type="entry name" value="YVTN repeat-like/Quinoprotein amine dehydrogenase"/>
    <property type="match status" value="1"/>
</dbReference>
<dbReference type="InterPro" id="IPR020472">
    <property type="entry name" value="WD40_PAC1"/>
</dbReference>
<evidence type="ECO:0000313" key="6">
    <source>
        <dbReference type="Proteomes" id="UP001211907"/>
    </source>
</evidence>
<name>A0AAD5XB56_9FUNG</name>
<protein>
    <submittedName>
        <fullName evidence="5">WD repeat-containing protein 61</fullName>
    </submittedName>
</protein>
<sequence length="521" mass="56822">MACIHETLTRRDTTGDDLKEIHALHGHQLGVVSVDSSHSGLRSFFSSFVVSVCPEDAVSTSLDSQIRIWDIAGGNLLKTIDAGPVEAWTTCFTPDGRQIAAGNHAGLINLWTIESGIKEKPLDTRGKFVMSLAYSPNGAFLASGAENGSIHIFEVATGKLIHSLPGHSMAVRSLTFSPDSTTLITASDDKRINIYDVHHASCLATLAGHQSWVLSVAFSPNALHFASSSSDRKVKVWDINQRQCVHTFEEHTDQVWDVAYNDDGTRLVSVGDDRKTQHEYIKRNGNVGATGSRQIRDSGRRLPVAWLRKLCFSAKSAHQLQPSVSLMTVRSQPSSSGSARASVDAAQNADPQANGGVVKTPHIAFATHDSSGASTLANGADDSKSSVSNPVEKEKFFGKMRRKTSFYIPNASGAKVNTSSFVNKIVPYDNLAVLLEGRKHIIFSLTSGGNSFGPALSCLQLKEAFVTCHDVNLLTRDNMDTVLGLCELIADVLIKTESKQRFQHWRYHDLFSDIWKIHPEK</sequence>
<dbReference type="InterPro" id="IPR051510">
    <property type="entry name" value="SKI8"/>
</dbReference>
<keyword evidence="1 3" id="KW-0853">WD repeat</keyword>
<dbReference type="PRINTS" id="PR00320">
    <property type="entry name" value="GPROTEINBRPT"/>
</dbReference>
<reference evidence="5" key="1">
    <citation type="submission" date="2020-05" db="EMBL/GenBank/DDBJ databases">
        <title>Phylogenomic resolution of chytrid fungi.</title>
        <authorList>
            <person name="Stajich J.E."/>
            <person name="Amses K."/>
            <person name="Simmons R."/>
            <person name="Seto K."/>
            <person name="Myers J."/>
            <person name="Bonds A."/>
            <person name="Quandt C.A."/>
            <person name="Barry K."/>
            <person name="Liu P."/>
            <person name="Grigoriev I."/>
            <person name="Longcore J.E."/>
            <person name="James T.Y."/>
        </authorList>
    </citation>
    <scope>NUCLEOTIDE SEQUENCE</scope>
    <source>
        <strain evidence="5">JEL0513</strain>
    </source>
</reference>
<feature type="region of interest" description="Disordered" evidence="4">
    <location>
        <begin position="329"/>
        <end position="355"/>
    </location>
</feature>
<dbReference type="SMART" id="SM00320">
    <property type="entry name" value="WD40"/>
    <property type="match status" value="6"/>
</dbReference>
<organism evidence="5 6">
    <name type="scientific">Physocladia obscura</name>
    <dbReference type="NCBI Taxonomy" id="109957"/>
    <lineage>
        <taxon>Eukaryota</taxon>
        <taxon>Fungi</taxon>
        <taxon>Fungi incertae sedis</taxon>
        <taxon>Chytridiomycota</taxon>
        <taxon>Chytridiomycota incertae sedis</taxon>
        <taxon>Chytridiomycetes</taxon>
        <taxon>Chytridiales</taxon>
        <taxon>Chytriomycetaceae</taxon>
        <taxon>Physocladia</taxon>
    </lineage>
</organism>
<dbReference type="GO" id="GO:0032991">
    <property type="term" value="C:protein-containing complex"/>
    <property type="evidence" value="ECO:0007669"/>
    <property type="project" value="UniProtKB-ARBA"/>
</dbReference>
<dbReference type="AlphaFoldDB" id="A0AAD5XB56"/>
<dbReference type="GO" id="GO:0005634">
    <property type="term" value="C:nucleus"/>
    <property type="evidence" value="ECO:0007669"/>
    <property type="project" value="TreeGrafter"/>
</dbReference>
<dbReference type="EMBL" id="JADGJH010003515">
    <property type="protein sequence ID" value="KAJ3090422.1"/>
    <property type="molecule type" value="Genomic_DNA"/>
</dbReference>
<feature type="repeat" description="WD" evidence="3">
    <location>
        <begin position="122"/>
        <end position="163"/>
    </location>
</feature>
<evidence type="ECO:0000256" key="4">
    <source>
        <dbReference type="SAM" id="MobiDB-lite"/>
    </source>
</evidence>
<gene>
    <name evidence="5" type="primary">WDR61</name>
    <name evidence="5" type="ORF">HK100_007453</name>
</gene>
<dbReference type="InterPro" id="IPR015943">
    <property type="entry name" value="WD40/YVTN_repeat-like_dom_sf"/>
</dbReference>